<dbReference type="EMBL" id="SZQL01000007">
    <property type="protein sequence ID" value="TKK68566.1"/>
    <property type="molecule type" value="Genomic_DNA"/>
</dbReference>
<dbReference type="GO" id="GO:0005886">
    <property type="term" value="C:plasma membrane"/>
    <property type="evidence" value="ECO:0007669"/>
    <property type="project" value="InterPro"/>
</dbReference>
<evidence type="ECO:0000256" key="3">
    <source>
        <dbReference type="ARBA" id="ARBA00022989"/>
    </source>
</evidence>
<gene>
    <name evidence="6" type="ORF">FC093_10615</name>
</gene>
<protein>
    <submittedName>
        <fullName evidence="6">DUF1328 domain-containing protein</fullName>
    </submittedName>
</protein>
<proteinExistence type="inferred from homology"/>
<dbReference type="NCBIfam" id="NF010229">
    <property type="entry name" value="PRK13682.1-4"/>
    <property type="match status" value="1"/>
</dbReference>
<feature type="transmembrane region" description="Helical" evidence="5">
    <location>
        <begin position="30"/>
        <end position="53"/>
    </location>
</feature>
<dbReference type="Proteomes" id="UP000305848">
    <property type="component" value="Unassembled WGS sequence"/>
</dbReference>
<evidence type="ECO:0000256" key="5">
    <source>
        <dbReference type="SAM" id="Phobius"/>
    </source>
</evidence>
<evidence type="ECO:0000256" key="1">
    <source>
        <dbReference type="ARBA" id="ARBA00022475"/>
    </source>
</evidence>
<dbReference type="PIRSF" id="PIRSF036466">
    <property type="entry name" value="UCP036466"/>
    <property type="match status" value="1"/>
</dbReference>
<comment type="caution">
    <text evidence="6">The sequence shown here is derived from an EMBL/GenBank/DDBJ whole genome shotgun (WGS) entry which is preliminary data.</text>
</comment>
<keyword evidence="4 5" id="KW-0472">Membrane</keyword>
<evidence type="ECO:0000256" key="4">
    <source>
        <dbReference type="ARBA" id="ARBA00023136"/>
    </source>
</evidence>
<dbReference type="AlphaFoldDB" id="A0A4U3L4K7"/>
<dbReference type="NCBIfam" id="NF010226">
    <property type="entry name" value="PRK13682.1-1"/>
    <property type="match status" value="1"/>
</dbReference>
<sequence length="55" mass="5879">MLKWAAIFLVISIIAAIFGFGGIAEGAASIAKVLFFIFIVLFVLTLIFGAKIFGK</sequence>
<keyword evidence="7" id="KW-1185">Reference proteome</keyword>
<keyword evidence="3 5" id="KW-1133">Transmembrane helix</keyword>
<dbReference type="RefSeq" id="WP_137261754.1">
    <property type="nucleotide sequence ID" value="NZ_SZQL01000007.1"/>
</dbReference>
<keyword evidence="2 5" id="KW-0812">Transmembrane</keyword>
<dbReference type="InterPro" id="IPR009760">
    <property type="entry name" value="DUF1328"/>
</dbReference>
<organism evidence="6 7">
    <name type="scientific">Ilyomonas limi</name>
    <dbReference type="NCBI Taxonomy" id="2575867"/>
    <lineage>
        <taxon>Bacteria</taxon>
        <taxon>Pseudomonadati</taxon>
        <taxon>Bacteroidota</taxon>
        <taxon>Chitinophagia</taxon>
        <taxon>Chitinophagales</taxon>
        <taxon>Chitinophagaceae</taxon>
        <taxon>Ilyomonas</taxon>
    </lineage>
</organism>
<evidence type="ECO:0000313" key="6">
    <source>
        <dbReference type="EMBL" id="TKK68566.1"/>
    </source>
</evidence>
<reference evidence="6 7" key="1">
    <citation type="submission" date="2019-05" db="EMBL/GenBank/DDBJ databases">
        <title>Panacibacter sp. strain 17mud1-8 Genome sequencing and assembly.</title>
        <authorList>
            <person name="Chhetri G."/>
        </authorList>
    </citation>
    <scope>NUCLEOTIDE SEQUENCE [LARGE SCALE GENOMIC DNA]</scope>
    <source>
        <strain evidence="6 7">17mud1-8</strain>
    </source>
</reference>
<name>A0A4U3L4K7_9BACT</name>
<evidence type="ECO:0000256" key="2">
    <source>
        <dbReference type="ARBA" id="ARBA00022692"/>
    </source>
</evidence>
<dbReference type="HAMAP" id="MF_01361">
    <property type="entry name" value="UPF0391"/>
    <property type="match status" value="1"/>
</dbReference>
<feature type="transmembrane region" description="Helical" evidence="5">
    <location>
        <begin position="7"/>
        <end position="24"/>
    </location>
</feature>
<accession>A0A4U3L4K7</accession>
<dbReference type="Pfam" id="PF07043">
    <property type="entry name" value="DUF1328"/>
    <property type="match status" value="1"/>
</dbReference>
<keyword evidence="1" id="KW-1003">Cell membrane</keyword>
<evidence type="ECO:0000313" key="7">
    <source>
        <dbReference type="Proteomes" id="UP000305848"/>
    </source>
</evidence>